<organism evidence="2">
    <name type="scientific">Oryza glumipatula</name>
    <dbReference type="NCBI Taxonomy" id="40148"/>
    <lineage>
        <taxon>Eukaryota</taxon>
        <taxon>Viridiplantae</taxon>
        <taxon>Streptophyta</taxon>
        <taxon>Embryophyta</taxon>
        <taxon>Tracheophyta</taxon>
        <taxon>Spermatophyta</taxon>
        <taxon>Magnoliopsida</taxon>
        <taxon>Liliopsida</taxon>
        <taxon>Poales</taxon>
        <taxon>Poaceae</taxon>
        <taxon>BOP clade</taxon>
        <taxon>Oryzoideae</taxon>
        <taxon>Oryzeae</taxon>
        <taxon>Oryzinae</taxon>
        <taxon>Oryza</taxon>
    </lineage>
</organism>
<keyword evidence="3" id="KW-1185">Reference proteome</keyword>
<dbReference type="Gramene" id="OGLUM11G11910.1">
    <property type="protein sequence ID" value="OGLUM11G11910.1"/>
    <property type="gene ID" value="OGLUM11G11910"/>
</dbReference>
<evidence type="ECO:0000313" key="3">
    <source>
        <dbReference type="Proteomes" id="UP000026961"/>
    </source>
</evidence>
<evidence type="ECO:0000313" key="2">
    <source>
        <dbReference type="EnsemblPlants" id="OGLUM11G11910.1"/>
    </source>
</evidence>
<accession>A0A0E0BIP1</accession>
<feature type="region of interest" description="Disordered" evidence="1">
    <location>
        <begin position="26"/>
        <end position="60"/>
    </location>
</feature>
<sequence length="60" mass="6382">MVPTLLLLSHGLHDDLWPALQVGSDLREGGTNARVTSDGSAKRGGAGEQEEGDYAKEEMD</sequence>
<name>A0A0E0BIP1_9ORYZ</name>
<dbReference type="HOGENOM" id="CLU_2945455_0_0_1"/>
<proteinExistence type="predicted"/>
<dbReference type="AlphaFoldDB" id="A0A0E0BIP1"/>
<protein>
    <submittedName>
        <fullName evidence="2">Uncharacterized protein</fullName>
    </submittedName>
</protein>
<dbReference type="EnsemblPlants" id="OGLUM11G11910.1">
    <property type="protein sequence ID" value="OGLUM11G11910.1"/>
    <property type="gene ID" value="OGLUM11G11910"/>
</dbReference>
<reference evidence="2" key="1">
    <citation type="submission" date="2015-04" db="UniProtKB">
        <authorList>
            <consortium name="EnsemblPlants"/>
        </authorList>
    </citation>
    <scope>IDENTIFICATION</scope>
</reference>
<dbReference type="Proteomes" id="UP000026961">
    <property type="component" value="Chromosome 11"/>
</dbReference>
<reference evidence="2" key="2">
    <citation type="submission" date="2018-05" db="EMBL/GenBank/DDBJ databases">
        <title>OgluRS3 (Oryza glumaepatula Reference Sequence Version 3).</title>
        <authorList>
            <person name="Zhang J."/>
            <person name="Kudrna D."/>
            <person name="Lee S."/>
            <person name="Talag J."/>
            <person name="Welchert J."/>
            <person name="Wing R.A."/>
        </authorList>
    </citation>
    <scope>NUCLEOTIDE SEQUENCE [LARGE SCALE GENOMIC DNA]</scope>
</reference>
<evidence type="ECO:0000256" key="1">
    <source>
        <dbReference type="SAM" id="MobiDB-lite"/>
    </source>
</evidence>